<name>A0A916DVT4_9BACT</name>
<dbReference type="EMBL" id="AP026867">
    <property type="protein sequence ID" value="BDS15474.1"/>
    <property type="molecule type" value="Genomic_DNA"/>
</dbReference>
<proteinExistence type="predicted"/>
<evidence type="ECO:0000313" key="2">
    <source>
        <dbReference type="Proteomes" id="UP001060919"/>
    </source>
</evidence>
<organism evidence="1 2">
    <name type="scientific">Aureispira anguillae</name>
    <dbReference type="NCBI Taxonomy" id="2864201"/>
    <lineage>
        <taxon>Bacteria</taxon>
        <taxon>Pseudomonadati</taxon>
        <taxon>Bacteroidota</taxon>
        <taxon>Saprospiria</taxon>
        <taxon>Saprospirales</taxon>
        <taxon>Saprospiraceae</taxon>
        <taxon>Aureispira</taxon>
    </lineage>
</organism>
<reference evidence="1" key="1">
    <citation type="submission" date="2022-09" db="EMBL/GenBank/DDBJ databases">
        <title>Aureispira anguillicida sp. nov., isolated from Leptocephalus of Japanese eel Anguilla japonica.</title>
        <authorList>
            <person name="Yuasa K."/>
            <person name="Mekata T."/>
            <person name="Ikunari K."/>
        </authorList>
    </citation>
    <scope>NUCLEOTIDE SEQUENCE</scope>
    <source>
        <strain evidence="1">EL160426</strain>
    </source>
</reference>
<dbReference type="Proteomes" id="UP001060919">
    <property type="component" value="Chromosome"/>
</dbReference>
<protein>
    <submittedName>
        <fullName evidence="1">Uncharacterized protein</fullName>
    </submittedName>
</protein>
<gene>
    <name evidence="1" type="ORF">AsAng_0062580</name>
</gene>
<keyword evidence="2" id="KW-1185">Reference proteome</keyword>
<dbReference type="KEGG" id="aup:AsAng_0062580"/>
<dbReference type="RefSeq" id="WP_264790626.1">
    <property type="nucleotide sequence ID" value="NZ_AP026867.1"/>
</dbReference>
<dbReference type="AlphaFoldDB" id="A0A916DVT4"/>
<accession>A0A916DVT4</accession>
<evidence type="ECO:0000313" key="1">
    <source>
        <dbReference type="EMBL" id="BDS15474.1"/>
    </source>
</evidence>
<sequence>MGYYVKFGHRYIKRTRNRRIATIDAILGTKKQAKIYGSERDAKKAITTYMFAYKELEGNCEIVKAKTPPVSNKDE</sequence>